<gene>
    <name evidence="2" type="ORF">EZS28_018824</name>
</gene>
<dbReference type="AlphaFoldDB" id="A0A5J4VST6"/>
<feature type="region of interest" description="Disordered" evidence="1">
    <location>
        <begin position="334"/>
        <end position="359"/>
    </location>
</feature>
<dbReference type="Proteomes" id="UP000324800">
    <property type="component" value="Unassembled WGS sequence"/>
</dbReference>
<dbReference type="EMBL" id="SNRW01005171">
    <property type="protein sequence ID" value="KAA6385647.1"/>
    <property type="molecule type" value="Genomic_DNA"/>
</dbReference>
<evidence type="ECO:0000256" key="1">
    <source>
        <dbReference type="SAM" id="MobiDB-lite"/>
    </source>
</evidence>
<evidence type="ECO:0000313" key="2">
    <source>
        <dbReference type="EMBL" id="KAA6385647.1"/>
    </source>
</evidence>
<reference evidence="2 3" key="1">
    <citation type="submission" date="2019-03" db="EMBL/GenBank/DDBJ databases">
        <title>Single cell metagenomics reveals metabolic interactions within the superorganism composed of flagellate Streblomastix strix and complex community of Bacteroidetes bacteria on its surface.</title>
        <authorList>
            <person name="Treitli S.C."/>
            <person name="Kolisko M."/>
            <person name="Husnik F."/>
            <person name="Keeling P."/>
            <person name="Hampl V."/>
        </authorList>
    </citation>
    <scope>NUCLEOTIDE SEQUENCE [LARGE SCALE GENOMIC DNA]</scope>
    <source>
        <strain evidence="2">ST1C</strain>
    </source>
</reference>
<comment type="caution">
    <text evidence="2">The sequence shown here is derived from an EMBL/GenBank/DDBJ whole genome shotgun (WGS) entry which is preliminary data.</text>
</comment>
<organism evidence="2 3">
    <name type="scientific">Streblomastix strix</name>
    <dbReference type="NCBI Taxonomy" id="222440"/>
    <lineage>
        <taxon>Eukaryota</taxon>
        <taxon>Metamonada</taxon>
        <taxon>Preaxostyla</taxon>
        <taxon>Oxymonadida</taxon>
        <taxon>Streblomastigidae</taxon>
        <taxon>Streblomastix</taxon>
    </lineage>
</organism>
<name>A0A5J4VST6_9EUKA</name>
<feature type="compositionally biased region" description="Basic residues" evidence="1">
    <location>
        <begin position="339"/>
        <end position="359"/>
    </location>
</feature>
<proteinExistence type="predicted"/>
<evidence type="ECO:0000313" key="3">
    <source>
        <dbReference type="Proteomes" id="UP000324800"/>
    </source>
</evidence>
<sequence length="359" mass="40647">MHNLSLSHETYGYDDPNSHIHSDDNSAFDVQQEGQTYQLWDHPSSDMDNFEYASAYVRTKYHFILQCSKDRIHYSAGTSITDASFLTIPEDEIEQLKTSQPPNSTEQKLFKAQILHSVISILQRTSPRKKSTNLHKYGVVGTDCIPITVVPTRTDICTQPGGKYEKFLVGYREAQFFSGNSDIFKEALIKVGSIRSNSNMIIGWKNNKWIIAKQESDLVYAQFGEDYEPGIEICTGKNKPSSECVCPEVASGSYTKTKCEQDKAVIIVGSSGSMRIGLQMIVAVMSMPITNEYFDAIADYAGVEGDANYIPVMKDDQVRFIEKNKEWLTVEKDEDIGKNKHSRMHQKQRNKKRFKISVS</sequence>
<accession>A0A5J4VST6</accession>
<protein>
    <submittedName>
        <fullName evidence="2">Uncharacterized protein</fullName>
    </submittedName>
</protein>